<dbReference type="InterPro" id="IPR026442">
    <property type="entry name" value="IPTL_CTERM"/>
</dbReference>
<keyword evidence="2" id="KW-0732">Signal</keyword>
<gene>
    <name evidence="6" type="ORF">HNP33_003877</name>
</gene>
<feature type="domain" description="IPTL-CTERM protein sorting" evidence="4">
    <location>
        <begin position="680"/>
        <end position="707"/>
    </location>
</feature>
<evidence type="ECO:0000259" key="3">
    <source>
        <dbReference type="Pfam" id="PF01345"/>
    </source>
</evidence>
<evidence type="ECO:0000259" key="4">
    <source>
        <dbReference type="Pfam" id="PF18203"/>
    </source>
</evidence>
<dbReference type="Pfam" id="PF25564">
    <property type="entry name" value="DUF7933"/>
    <property type="match status" value="1"/>
</dbReference>
<keyword evidence="7" id="KW-1185">Reference proteome</keyword>
<keyword evidence="1" id="KW-1133">Transmembrane helix</keyword>
<protein>
    <submittedName>
        <fullName evidence="6">Repeat protein (TIGR01451 family)</fullName>
    </submittedName>
</protein>
<dbReference type="NCBIfam" id="TIGR01451">
    <property type="entry name" value="B_ant_repeat"/>
    <property type="match status" value="1"/>
</dbReference>
<feature type="domain" description="DUF11" evidence="3">
    <location>
        <begin position="416"/>
        <end position="520"/>
    </location>
</feature>
<name>A0ABR6RKQ0_9BURK</name>
<dbReference type="Proteomes" id="UP000562492">
    <property type="component" value="Unassembled WGS sequence"/>
</dbReference>
<organism evidence="6 7">
    <name type="scientific">Comamonas odontotermitis</name>
    <dbReference type="NCBI Taxonomy" id="379895"/>
    <lineage>
        <taxon>Bacteria</taxon>
        <taxon>Pseudomonadati</taxon>
        <taxon>Pseudomonadota</taxon>
        <taxon>Betaproteobacteria</taxon>
        <taxon>Burkholderiales</taxon>
        <taxon>Comamonadaceae</taxon>
        <taxon>Comamonas</taxon>
    </lineage>
</organism>
<dbReference type="PANTHER" id="PTHR34819">
    <property type="entry name" value="LARGE CYSTEINE-RICH PERIPLASMIC PROTEIN OMCB"/>
    <property type="match status" value="1"/>
</dbReference>
<feature type="signal peptide" evidence="2">
    <location>
        <begin position="1"/>
        <end position="27"/>
    </location>
</feature>
<proteinExistence type="predicted"/>
<evidence type="ECO:0000256" key="1">
    <source>
        <dbReference type="SAM" id="Phobius"/>
    </source>
</evidence>
<reference evidence="6 7" key="1">
    <citation type="submission" date="2020-08" db="EMBL/GenBank/DDBJ databases">
        <title>Functional genomics of gut bacteria from endangered species of beetles.</title>
        <authorList>
            <person name="Carlos-Shanley C."/>
        </authorList>
    </citation>
    <scope>NUCLEOTIDE SEQUENCE [LARGE SCALE GENOMIC DNA]</scope>
    <source>
        <strain evidence="6 7">S00124</strain>
    </source>
</reference>
<feature type="domain" description="DUF11" evidence="3">
    <location>
        <begin position="544"/>
        <end position="650"/>
    </location>
</feature>
<sequence>MKRNFRNFFKAGLLAAASIAFSGHALAAKILVLTTAETAGDAITINNNCISEFTALQPTHTVVAMPGKLNNNVSPLTMQDLSPATGPYDIVVTCTVYVAANQAAITVISDGMRQRTARAFFNFDEHLSFMPAFIAAKNDWTLALSTTIRGGSGEPQILNTRSIYAGAFAGLPVMGGHSYGAYTGVPLNNTLYTPQSAPIPPSSDTVPGASTMVVPIEQSYLDGNGAPQGACLFQSTDVSMFDSVRYSGNQGKISTAFINATAPGGACSLSPSINKSFSPNSVAVGGTSVLTIRINNNGGYTDAAGVFQPGAPVSNLVVHDNLPSPLQLASAPTTTCSGGTLTGSPGQTALALDGATLPSAGCTITATVTWPVSAVAACTNTAVINTIDAGVEFTTASGAAQQNATASLACPPIASIQVSKSVAETSVMAGAAAHFTVSIANAGPVAGTGIAVSDPLTSDWSSAAWTCSASGGAVCPSASGAGSISLTGLTLPAGGALNYAVASVAAGSSNSATNAVSVTPGDGQCSSGASPCTASATVAVLGGVQISKTRASEATAKVGDTVQYTVQVSNPTGVAVTQPIAIADPLPAGFESGTWTCTGACGANTSGSLPLAVVLSGLDPQASATFTLSAVVAASGQGTSIVNTATATPTAPELCLNGQAQCSASADAVQIAPATLDTPAPVPSLNQWALILLSIAVVAFALIGLRRVQAQ</sequence>
<dbReference type="Pfam" id="PF01345">
    <property type="entry name" value="DUF11"/>
    <property type="match status" value="2"/>
</dbReference>
<dbReference type="InterPro" id="IPR001434">
    <property type="entry name" value="OmcB-like_DUF11"/>
</dbReference>
<feature type="chain" id="PRO_5045440143" evidence="2">
    <location>
        <begin position="28"/>
        <end position="711"/>
    </location>
</feature>
<dbReference type="Pfam" id="PF18203">
    <property type="entry name" value="IPTL-CTERM"/>
    <property type="match status" value="1"/>
</dbReference>
<feature type="domain" description="DUF7933" evidence="5">
    <location>
        <begin position="271"/>
        <end position="408"/>
    </location>
</feature>
<accession>A0ABR6RKQ0</accession>
<dbReference type="EMBL" id="JACHKZ010000038">
    <property type="protein sequence ID" value="MBB6579761.1"/>
    <property type="molecule type" value="Genomic_DNA"/>
</dbReference>
<dbReference type="Gene3D" id="2.60.40.740">
    <property type="match status" value="1"/>
</dbReference>
<evidence type="ECO:0000256" key="2">
    <source>
        <dbReference type="SAM" id="SignalP"/>
    </source>
</evidence>
<keyword evidence="1" id="KW-0812">Transmembrane</keyword>
<dbReference type="RefSeq" id="WP_184711409.1">
    <property type="nucleotide sequence ID" value="NZ_JACHKZ010000038.1"/>
</dbReference>
<dbReference type="InterPro" id="IPR057693">
    <property type="entry name" value="DUF7933"/>
</dbReference>
<feature type="transmembrane region" description="Helical" evidence="1">
    <location>
        <begin position="688"/>
        <end position="705"/>
    </location>
</feature>
<dbReference type="NCBIfam" id="TIGR04174">
    <property type="entry name" value="IPTL_CTERM"/>
    <property type="match status" value="1"/>
</dbReference>
<dbReference type="InterPro" id="IPR047589">
    <property type="entry name" value="DUF11_rpt"/>
</dbReference>
<dbReference type="InterPro" id="IPR051172">
    <property type="entry name" value="Chlamydia_OmcB"/>
</dbReference>
<keyword evidence="1" id="KW-0472">Membrane</keyword>
<evidence type="ECO:0000259" key="5">
    <source>
        <dbReference type="Pfam" id="PF25564"/>
    </source>
</evidence>
<evidence type="ECO:0000313" key="7">
    <source>
        <dbReference type="Proteomes" id="UP000562492"/>
    </source>
</evidence>
<evidence type="ECO:0000313" key="6">
    <source>
        <dbReference type="EMBL" id="MBB6579761.1"/>
    </source>
</evidence>
<dbReference type="PANTHER" id="PTHR34819:SF3">
    <property type="entry name" value="CELL SURFACE PROTEIN"/>
    <property type="match status" value="1"/>
</dbReference>
<comment type="caution">
    <text evidence="6">The sequence shown here is derived from an EMBL/GenBank/DDBJ whole genome shotgun (WGS) entry which is preliminary data.</text>
</comment>